<keyword evidence="2" id="KW-1185">Reference proteome</keyword>
<protein>
    <submittedName>
        <fullName evidence="3">Basic proline-rich protein-like</fullName>
    </submittedName>
</protein>
<evidence type="ECO:0000313" key="3">
    <source>
        <dbReference type="RefSeq" id="XP_022378926.1"/>
    </source>
</evidence>
<gene>
    <name evidence="3" type="primary">LOC111160281</name>
</gene>
<proteinExistence type="predicted"/>
<feature type="compositionally biased region" description="Basic residues" evidence="1">
    <location>
        <begin position="520"/>
        <end position="530"/>
    </location>
</feature>
<sequence length="575" mass="59025">MDPPPSGQWLRARGLDFSHSRTAPAAGAPGPAGVESSARRGLTTSLSSLGLPGPVPRLPAPAPLRLSPHRAPRQGPQTQCTDSPAQLLPDVEKAAGGKLSEAATRSQPSAPAAARSPARSSYCFSDSWCQEPSKAPQLRQPGAGIPRHPPQPSPGYSRQPRTCTCPRVARVGKVAPGDVGPRSGPVCPGAPILASRPQPGSRSLTSGQAAWLCGAGRGPRSAECEHGAGAVLKPAGSQTQGRSWTSRAQWEEAQLPGAKWAPGSRLVAEPEVAVASRSLGPCTPAAGALRLSPAFLSHRVPGTVPSHGQTTLASALLGLCPQGSSAPPWAPAEVTGHSHRSLATVTRGLASSARRLPGPVRGCAGRSRRRQVPRGLLAQPRWRDPPGGAPGDSTRRAAERGAGSWLGPPSSPVSRPGSLALTSEGAGKARAGTRRPEAEGGASTGRPGHRPLTKRGPVAAGAVSERASAPGPPTGLPGAPPPPPPRATHPARGWAGPSPPRPSPGPPPARRKPFPGSGGGRRRPLRRAGRQVRSPGATPAWPYILPLRQPLGQRRGRRSAQSSVLPPVFPPWSAF</sequence>
<organism evidence="2 3">
    <name type="scientific">Enhydra lutris kenyoni</name>
    <name type="common">northern sea otter</name>
    <dbReference type="NCBI Taxonomy" id="391180"/>
    <lineage>
        <taxon>Eukaryota</taxon>
        <taxon>Metazoa</taxon>
        <taxon>Chordata</taxon>
        <taxon>Craniata</taxon>
        <taxon>Vertebrata</taxon>
        <taxon>Euteleostomi</taxon>
        <taxon>Mammalia</taxon>
        <taxon>Eutheria</taxon>
        <taxon>Laurasiatheria</taxon>
        <taxon>Carnivora</taxon>
        <taxon>Caniformia</taxon>
        <taxon>Musteloidea</taxon>
        <taxon>Mustelidae</taxon>
        <taxon>Lutrinae</taxon>
        <taxon>Enhydra</taxon>
    </lineage>
</organism>
<evidence type="ECO:0000313" key="2">
    <source>
        <dbReference type="Proteomes" id="UP000248482"/>
    </source>
</evidence>
<feature type="compositionally biased region" description="Low complexity" evidence="1">
    <location>
        <begin position="545"/>
        <end position="563"/>
    </location>
</feature>
<feature type="compositionally biased region" description="Polar residues" evidence="1">
    <location>
        <begin position="75"/>
        <end position="84"/>
    </location>
</feature>
<reference evidence="3" key="1">
    <citation type="submission" date="2025-08" db="UniProtKB">
        <authorList>
            <consortium name="RefSeq"/>
        </authorList>
    </citation>
    <scope>IDENTIFICATION</scope>
    <source>
        <tissue evidence="3">Blood</tissue>
    </source>
</reference>
<feature type="compositionally biased region" description="Pro residues" evidence="1">
    <location>
        <begin position="497"/>
        <end position="508"/>
    </location>
</feature>
<evidence type="ECO:0000256" key="1">
    <source>
        <dbReference type="SAM" id="MobiDB-lite"/>
    </source>
</evidence>
<accession>A0A2Y9KZ35</accession>
<name>A0A2Y9KZ35_ENHLU</name>
<feature type="compositionally biased region" description="Low complexity" evidence="1">
    <location>
        <begin position="39"/>
        <end position="52"/>
    </location>
</feature>
<feature type="region of interest" description="Disordered" evidence="1">
    <location>
        <begin position="1"/>
        <end position="118"/>
    </location>
</feature>
<dbReference type="RefSeq" id="XP_022378926.1">
    <property type="nucleotide sequence ID" value="XM_022523218.1"/>
</dbReference>
<feature type="compositionally biased region" description="Pro residues" evidence="1">
    <location>
        <begin position="470"/>
        <end position="487"/>
    </location>
</feature>
<dbReference type="Proteomes" id="UP000248482">
    <property type="component" value="Unplaced"/>
</dbReference>
<feature type="region of interest" description="Disordered" evidence="1">
    <location>
        <begin position="347"/>
        <end position="575"/>
    </location>
</feature>
<dbReference type="KEGG" id="elk:111160281"/>
<dbReference type="AlphaFoldDB" id="A0A2Y9KZ35"/>
<feature type="compositionally biased region" description="Pro residues" evidence="1">
    <location>
        <begin position="53"/>
        <end position="62"/>
    </location>
</feature>
<dbReference type="GeneID" id="111160281"/>
<feature type="region of interest" description="Disordered" evidence="1">
    <location>
        <begin position="133"/>
        <end position="162"/>
    </location>
</feature>
<feature type="compositionally biased region" description="Low complexity" evidence="1">
    <location>
        <begin position="102"/>
        <end position="118"/>
    </location>
</feature>
<feature type="compositionally biased region" description="Low complexity" evidence="1">
    <location>
        <begin position="23"/>
        <end position="33"/>
    </location>
</feature>